<evidence type="ECO:0000313" key="3">
    <source>
        <dbReference type="EMBL" id="GEL02089.1"/>
    </source>
</evidence>
<dbReference type="EMBL" id="BJVC01000002">
    <property type="protein sequence ID" value="GEL02089.1"/>
    <property type="molecule type" value="Genomic_DNA"/>
</dbReference>
<sequence>MSDPLQPQPWWVAVAGTLLFTVRWLIGVGASSARATIEAQKEDLARLNARVDKLEEREEDYLALIEELRRQNAMLREALGRAERAMVEQAAD</sequence>
<feature type="coiled-coil region" evidence="1">
    <location>
        <begin position="30"/>
        <end position="85"/>
    </location>
</feature>
<evidence type="ECO:0000256" key="2">
    <source>
        <dbReference type="SAM" id="Phobius"/>
    </source>
</evidence>
<keyword evidence="2" id="KW-0472">Membrane</keyword>
<proteinExistence type="predicted"/>
<reference evidence="3 4" key="1">
    <citation type="submission" date="2019-07" db="EMBL/GenBank/DDBJ databases">
        <title>Whole genome shotgun sequence of Swaminathania salitolerans NBRC 104436.</title>
        <authorList>
            <person name="Hosoyama A."/>
            <person name="Uohara A."/>
            <person name="Ohji S."/>
            <person name="Ichikawa N."/>
        </authorList>
    </citation>
    <scope>NUCLEOTIDE SEQUENCE [LARGE SCALE GENOMIC DNA]</scope>
    <source>
        <strain evidence="3 4">NBRC 104436</strain>
    </source>
</reference>
<protein>
    <submittedName>
        <fullName evidence="3">Uncharacterized protein</fullName>
    </submittedName>
</protein>
<dbReference type="Proteomes" id="UP000321405">
    <property type="component" value="Unassembled WGS sequence"/>
</dbReference>
<organism evidence="3 4">
    <name type="scientific">Swaminathania salitolerans</name>
    <dbReference type="NCBI Taxonomy" id="182838"/>
    <lineage>
        <taxon>Bacteria</taxon>
        <taxon>Pseudomonadati</taxon>
        <taxon>Pseudomonadota</taxon>
        <taxon>Alphaproteobacteria</taxon>
        <taxon>Acetobacterales</taxon>
        <taxon>Acetobacteraceae</taxon>
        <taxon>Swaminathania</taxon>
    </lineage>
</organism>
<feature type="transmembrane region" description="Helical" evidence="2">
    <location>
        <begin position="12"/>
        <end position="31"/>
    </location>
</feature>
<keyword evidence="4" id="KW-1185">Reference proteome</keyword>
<keyword evidence="1" id="KW-0175">Coiled coil</keyword>
<accession>A0A511BP32</accession>
<dbReference type="OrthoDB" id="7272946at2"/>
<evidence type="ECO:0000256" key="1">
    <source>
        <dbReference type="SAM" id="Coils"/>
    </source>
</evidence>
<gene>
    <name evidence="3" type="ORF">SSA02_12520</name>
</gene>
<keyword evidence="2" id="KW-1133">Transmembrane helix</keyword>
<evidence type="ECO:0000313" key="4">
    <source>
        <dbReference type="Proteomes" id="UP000321405"/>
    </source>
</evidence>
<comment type="caution">
    <text evidence="3">The sequence shown here is derived from an EMBL/GenBank/DDBJ whole genome shotgun (WGS) entry which is preliminary data.</text>
</comment>
<keyword evidence="2" id="KW-0812">Transmembrane</keyword>
<dbReference type="RefSeq" id="WP_147093142.1">
    <property type="nucleotide sequence ID" value="NZ_BJVC01000002.1"/>
</dbReference>
<name>A0A511BP32_9PROT</name>
<dbReference type="AlphaFoldDB" id="A0A511BP32"/>